<comment type="similarity">
    <text evidence="1">Belongs to the short-chain dehydrogenases/reductases (SDR) family.</text>
</comment>
<dbReference type="InterPro" id="IPR020904">
    <property type="entry name" value="Sc_DH/Rdtase_CS"/>
</dbReference>
<dbReference type="InterPro" id="IPR057326">
    <property type="entry name" value="KR_dom"/>
</dbReference>
<proteinExistence type="inferred from homology"/>
<dbReference type="PRINTS" id="PR00081">
    <property type="entry name" value="GDHRDH"/>
</dbReference>
<dbReference type="SUPFAM" id="SSF51735">
    <property type="entry name" value="NAD(P)-binding Rossmann-fold domains"/>
    <property type="match status" value="1"/>
</dbReference>
<dbReference type="Pfam" id="PF13561">
    <property type="entry name" value="adh_short_C2"/>
    <property type="match status" value="1"/>
</dbReference>
<name>A0A5S4YQ17_9BRAD</name>
<evidence type="ECO:0000256" key="1">
    <source>
        <dbReference type="ARBA" id="ARBA00006484"/>
    </source>
</evidence>
<keyword evidence="2" id="KW-0560">Oxidoreductase</keyword>
<protein>
    <submittedName>
        <fullName evidence="4">SDR family oxidoreductase</fullName>
    </submittedName>
</protein>
<organism evidence="4 5">
    <name type="scientific">Bradyrhizobium hipponense</name>
    <dbReference type="NCBI Taxonomy" id="2605638"/>
    <lineage>
        <taxon>Bacteria</taxon>
        <taxon>Pseudomonadati</taxon>
        <taxon>Pseudomonadota</taxon>
        <taxon>Alphaproteobacteria</taxon>
        <taxon>Hyphomicrobiales</taxon>
        <taxon>Nitrobacteraceae</taxon>
        <taxon>Bradyrhizobium</taxon>
    </lineage>
</organism>
<dbReference type="AlphaFoldDB" id="A0A5S4YQ17"/>
<accession>A0A5S4YQ17</accession>
<feature type="domain" description="Ketoreductase" evidence="3">
    <location>
        <begin position="30"/>
        <end position="204"/>
    </location>
</feature>
<evidence type="ECO:0000256" key="2">
    <source>
        <dbReference type="ARBA" id="ARBA00023002"/>
    </source>
</evidence>
<dbReference type="SMART" id="SM00822">
    <property type="entry name" value="PKS_KR"/>
    <property type="match status" value="1"/>
</dbReference>
<dbReference type="EMBL" id="VSTH01000137">
    <property type="protein sequence ID" value="TYO62419.1"/>
    <property type="molecule type" value="Genomic_DNA"/>
</dbReference>
<evidence type="ECO:0000313" key="4">
    <source>
        <dbReference type="EMBL" id="TYO62419.1"/>
    </source>
</evidence>
<dbReference type="Proteomes" id="UP000324797">
    <property type="component" value="Unassembled WGS sequence"/>
</dbReference>
<dbReference type="PANTHER" id="PTHR43669:SF3">
    <property type="entry name" value="ALCOHOL DEHYDROGENASE, PUTATIVE (AFU_ORTHOLOGUE AFUA_3G03445)-RELATED"/>
    <property type="match status" value="1"/>
</dbReference>
<dbReference type="InterPro" id="IPR002347">
    <property type="entry name" value="SDR_fam"/>
</dbReference>
<dbReference type="CDD" id="cd05233">
    <property type="entry name" value="SDR_c"/>
    <property type="match status" value="1"/>
</dbReference>
<dbReference type="FunFam" id="3.40.50.720:FF:000084">
    <property type="entry name" value="Short-chain dehydrogenase reductase"/>
    <property type="match status" value="1"/>
</dbReference>
<comment type="caution">
    <text evidence="4">The sequence shown here is derived from an EMBL/GenBank/DDBJ whole genome shotgun (WGS) entry which is preliminary data.</text>
</comment>
<reference evidence="4 5" key="1">
    <citation type="submission" date="2019-08" db="EMBL/GenBank/DDBJ databases">
        <title>Bradyrhizobium hipponensis sp. nov., a rhizobium isolated from a Lupinus angustifolius root nodule in Tunisia.</title>
        <authorList>
            <person name="Off K."/>
            <person name="Rejili M."/>
            <person name="Mars M."/>
            <person name="Brachmann A."/>
            <person name="Marin M."/>
        </authorList>
    </citation>
    <scope>NUCLEOTIDE SEQUENCE [LARGE SCALE GENOMIC DNA]</scope>
    <source>
        <strain evidence="5">aSej3</strain>
    </source>
</reference>
<dbReference type="InterPro" id="IPR036291">
    <property type="entry name" value="NAD(P)-bd_dom_sf"/>
</dbReference>
<evidence type="ECO:0000313" key="5">
    <source>
        <dbReference type="Proteomes" id="UP000324797"/>
    </source>
</evidence>
<keyword evidence="5" id="KW-1185">Reference proteome</keyword>
<evidence type="ECO:0000259" key="3">
    <source>
        <dbReference type="SMART" id="SM00822"/>
    </source>
</evidence>
<dbReference type="GO" id="GO:0016491">
    <property type="term" value="F:oxidoreductase activity"/>
    <property type="evidence" value="ECO:0007669"/>
    <property type="project" value="UniProtKB-KW"/>
</dbReference>
<sequence length="281" mass="28960">MWLHNKTNCPRWQPSLMMQLLEASVRLTNKTALITGGNSGIGLATAKLFVAEGAKVVITGRNKETLEAAAKALGPNALAVAADATDIAATEAAIKQGAEKFGKFDVVFANAGIAGGTPLGSATLETFEKVISTNLTGVFFTVQSALPYLNDNSSIILNGSVISVLGIPGYSAYGAAKAGVRAMARIMASELSPRGIRVNVVAPGATRTPIWGPATATPEAEKAFEKRIALSTPLGRIGETDHVAKTVLFLASDDSAHVQGQEIFVDGGAVASPAGAPIYRG</sequence>
<dbReference type="PROSITE" id="PS00061">
    <property type="entry name" value="ADH_SHORT"/>
    <property type="match status" value="1"/>
</dbReference>
<gene>
    <name evidence="4" type="ORF">FXV83_33165</name>
</gene>
<dbReference type="Gene3D" id="3.40.50.720">
    <property type="entry name" value="NAD(P)-binding Rossmann-like Domain"/>
    <property type="match status" value="1"/>
</dbReference>
<dbReference type="PRINTS" id="PR00080">
    <property type="entry name" value="SDRFAMILY"/>
</dbReference>
<dbReference type="PANTHER" id="PTHR43669">
    <property type="entry name" value="5-KETO-D-GLUCONATE 5-REDUCTASE"/>
    <property type="match status" value="1"/>
</dbReference>